<dbReference type="InterPro" id="IPR001387">
    <property type="entry name" value="Cro/C1-type_HTH"/>
</dbReference>
<feature type="domain" description="HTH cro/C1-type" evidence="1">
    <location>
        <begin position="19"/>
        <end position="74"/>
    </location>
</feature>
<protein>
    <submittedName>
        <fullName evidence="2">Helix-turn-helix transcriptional regulator</fullName>
    </submittedName>
</protein>
<evidence type="ECO:0000259" key="1">
    <source>
        <dbReference type="SMART" id="SM00530"/>
    </source>
</evidence>
<name>A0ABP8CMG8_9ACTN</name>
<dbReference type="Gene3D" id="1.10.260.40">
    <property type="entry name" value="lambda repressor-like DNA-binding domains"/>
    <property type="match status" value="1"/>
</dbReference>
<dbReference type="Pfam" id="PF19054">
    <property type="entry name" value="DUF5753"/>
    <property type="match status" value="1"/>
</dbReference>
<dbReference type="RefSeq" id="WP_344905902.1">
    <property type="nucleotide sequence ID" value="NZ_BAABAS010000026.1"/>
</dbReference>
<dbReference type="SMART" id="SM00530">
    <property type="entry name" value="HTH_XRE"/>
    <property type="match status" value="1"/>
</dbReference>
<dbReference type="CDD" id="cd00093">
    <property type="entry name" value="HTH_XRE"/>
    <property type="match status" value="1"/>
</dbReference>
<dbReference type="Proteomes" id="UP001501710">
    <property type="component" value="Unassembled WGS sequence"/>
</dbReference>
<dbReference type="InterPro" id="IPR043917">
    <property type="entry name" value="DUF5753"/>
</dbReference>
<evidence type="ECO:0000313" key="2">
    <source>
        <dbReference type="EMBL" id="GAA4241085.1"/>
    </source>
</evidence>
<proteinExistence type="predicted"/>
<reference evidence="3" key="1">
    <citation type="journal article" date="2019" name="Int. J. Syst. Evol. Microbiol.">
        <title>The Global Catalogue of Microorganisms (GCM) 10K type strain sequencing project: providing services to taxonomists for standard genome sequencing and annotation.</title>
        <authorList>
            <consortium name="The Broad Institute Genomics Platform"/>
            <consortium name="The Broad Institute Genome Sequencing Center for Infectious Disease"/>
            <person name="Wu L."/>
            <person name="Ma J."/>
        </authorList>
    </citation>
    <scope>NUCLEOTIDE SEQUENCE [LARGE SCALE GENOMIC DNA]</scope>
    <source>
        <strain evidence="3">JCM 17440</strain>
    </source>
</reference>
<dbReference type="EMBL" id="BAABAS010000026">
    <property type="protein sequence ID" value="GAA4241085.1"/>
    <property type="molecule type" value="Genomic_DNA"/>
</dbReference>
<comment type="caution">
    <text evidence="2">The sequence shown here is derived from an EMBL/GenBank/DDBJ whole genome shotgun (WGS) entry which is preliminary data.</text>
</comment>
<keyword evidence="3" id="KW-1185">Reference proteome</keyword>
<evidence type="ECO:0000313" key="3">
    <source>
        <dbReference type="Proteomes" id="UP001501710"/>
    </source>
</evidence>
<organism evidence="2 3">
    <name type="scientific">Actinomadura meridiana</name>
    <dbReference type="NCBI Taxonomy" id="559626"/>
    <lineage>
        <taxon>Bacteria</taxon>
        <taxon>Bacillati</taxon>
        <taxon>Actinomycetota</taxon>
        <taxon>Actinomycetes</taxon>
        <taxon>Streptosporangiales</taxon>
        <taxon>Thermomonosporaceae</taxon>
        <taxon>Actinomadura</taxon>
    </lineage>
</organism>
<gene>
    <name evidence="2" type="ORF">GCM10022254_68520</name>
</gene>
<dbReference type="InterPro" id="IPR010982">
    <property type="entry name" value="Lambda_DNA-bd_dom_sf"/>
</dbReference>
<dbReference type="SUPFAM" id="SSF47413">
    <property type="entry name" value="lambda repressor-like DNA-binding domains"/>
    <property type="match status" value="1"/>
</dbReference>
<dbReference type="Pfam" id="PF13560">
    <property type="entry name" value="HTH_31"/>
    <property type="match status" value="1"/>
</dbReference>
<accession>A0ABP8CMG8</accession>
<sequence length="270" mass="29594">MAPSRDTNPSAFQEAFVNELRARRQADGISRNKLAAKLGCTPQWIAKVETFEKPPSEGLADDLDTYYQMGGTFHRMWEKHIEARKSGLIPTAFKPLIEAEKEAAQIGIYEPTLITGLFQTEEYARLVFSNGLQSDKVDELVAIRMERQAVLTSPKAPSIFLLIRESALRDVPPEVRPGQCKHLLGLAELPNVSIQVLPAHAHVFQPTGFQVLSFERSADLAYIEGTGGNSQMLSDAAAVLNLAVLFNVARSEALSATESAALIQTIMEGT</sequence>